<dbReference type="PRINTS" id="PR00411">
    <property type="entry name" value="PNDRDTASEI"/>
</dbReference>
<dbReference type="GO" id="GO:0016668">
    <property type="term" value="F:oxidoreductase activity, acting on a sulfur group of donors, NAD(P) as acceptor"/>
    <property type="evidence" value="ECO:0007669"/>
    <property type="project" value="InterPro"/>
</dbReference>
<dbReference type="PANTHER" id="PTHR43014">
    <property type="entry name" value="MERCURIC REDUCTASE"/>
    <property type="match status" value="1"/>
</dbReference>
<evidence type="ECO:0000256" key="4">
    <source>
        <dbReference type="ARBA" id="ARBA00022857"/>
    </source>
</evidence>
<keyword evidence="4" id="KW-0521">NADP</keyword>
<keyword evidence="5 11" id="KW-0560">Oxidoreductase</keyword>
<sequence length="466" mass="50236">MTAVPHHDVVIIGSGSGNAVIDDSFAHLNVAIVDQRRTGGTCLNYGCIPSKMLIFAADVRDTVATAGRYQVDVHPDVDCTRLQWTALRDRVFGVTDAHSEEGRRGRERSDYVTYYAGHAEFTGPRRLRVSTEDGAEHDLTADKIVLANGGRPVIPDVVADSGLPYETSDTVMRIDAAPEHLAVLGGGYIAAELAHVFAAAGSRITIVEKSDTLLGGPQDEELRNVFTELMGKQYDLHLGAEIVGLSGSAGDLVLTLDDGSTIRADTLLVASGRTPNSDRLNLGVSGVDVDEHGRVVVDEFLRTTADGVFALGDVCTPIPLKHVANREAEVVSHNLLHPDRMRVADHDRVPSAVFADPQMASVGLTEAACREDHPDYLVGRTRYGDVAYGWALRDDTGFCKVLVDGATRRILGAHVMGPQAATLIQIFVVAMEFGIRADDLAHRPFWIHPALTEVVENALRDVKEAA</sequence>
<organism evidence="14 15">
    <name type="scientific">Mycolicibacterium grossiae</name>
    <dbReference type="NCBI Taxonomy" id="1552759"/>
    <lineage>
        <taxon>Bacteria</taxon>
        <taxon>Bacillati</taxon>
        <taxon>Actinomycetota</taxon>
        <taxon>Actinomycetes</taxon>
        <taxon>Mycobacteriales</taxon>
        <taxon>Mycobacteriaceae</taxon>
        <taxon>Mycolicibacterium</taxon>
    </lineage>
</organism>
<reference evidence="14 15" key="1">
    <citation type="submission" date="2016-09" db="EMBL/GenBank/DDBJ databases">
        <title>genome sequence of Mycobacterium sp. 739 SCH.</title>
        <authorList>
            <person name="Greninger A.L."/>
            <person name="Qin X."/>
            <person name="Jerome K."/>
            <person name="Vora S."/>
            <person name="Quinn K."/>
        </authorList>
    </citation>
    <scope>NUCLEOTIDE SEQUENCE [LARGE SCALE GENOMIC DNA]</scope>
    <source>
        <strain evidence="14 15">SCH</strain>
    </source>
</reference>
<evidence type="ECO:0000256" key="10">
    <source>
        <dbReference type="PIRSR" id="PIRSR000350-4"/>
    </source>
</evidence>
<evidence type="ECO:0000256" key="7">
    <source>
        <dbReference type="ARBA" id="ARBA00023284"/>
    </source>
</evidence>
<comment type="caution">
    <text evidence="14">The sequence shown here is derived from an EMBL/GenBank/DDBJ whole genome shotgun (WGS) entry which is preliminary data.</text>
</comment>
<dbReference type="PROSITE" id="PS00076">
    <property type="entry name" value="PYRIDINE_REDOX_1"/>
    <property type="match status" value="1"/>
</dbReference>
<gene>
    <name evidence="14" type="ORF">BEL07_18205</name>
</gene>
<dbReference type="Gene3D" id="3.50.50.60">
    <property type="entry name" value="FAD/NAD(P)-binding domain"/>
    <property type="match status" value="2"/>
</dbReference>
<keyword evidence="9" id="KW-0547">Nucleotide-binding</keyword>
<dbReference type="InterPro" id="IPR036188">
    <property type="entry name" value="FAD/NAD-bd_sf"/>
</dbReference>
<comment type="similarity">
    <text evidence="1 11">Belongs to the class-I pyridine nucleotide-disulfide oxidoreductase family.</text>
</comment>
<dbReference type="InterPro" id="IPR016156">
    <property type="entry name" value="FAD/NAD-linked_Rdtase_dimer_sf"/>
</dbReference>
<dbReference type="InterPro" id="IPR012999">
    <property type="entry name" value="Pyr_OxRdtase_I_AS"/>
</dbReference>
<dbReference type="SUPFAM" id="SSF51905">
    <property type="entry name" value="FAD/NAD(P)-binding domain"/>
    <property type="match status" value="1"/>
</dbReference>
<dbReference type="PANTHER" id="PTHR43014:SF5">
    <property type="entry name" value="GLUTATHIONE REDUCTASE (NADPH)"/>
    <property type="match status" value="1"/>
</dbReference>
<protein>
    <submittedName>
        <fullName evidence="14">Mycothione reductase</fullName>
    </submittedName>
</protein>
<dbReference type="SUPFAM" id="SSF55424">
    <property type="entry name" value="FAD/NAD-linked reductases, dimerisation (C-terminal) domain"/>
    <property type="match status" value="1"/>
</dbReference>
<feature type="disulfide bond" description="Redox-active" evidence="10">
    <location>
        <begin position="42"/>
        <end position="47"/>
    </location>
</feature>
<accession>A0A1E8Q1Q2</accession>
<evidence type="ECO:0000256" key="6">
    <source>
        <dbReference type="ARBA" id="ARBA00023157"/>
    </source>
</evidence>
<feature type="binding site" evidence="9">
    <location>
        <position position="208"/>
    </location>
    <ligand>
        <name>NAD(+)</name>
        <dbReference type="ChEBI" id="CHEBI:57540"/>
    </ligand>
</feature>
<feature type="binding site" evidence="9">
    <location>
        <position position="313"/>
    </location>
    <ligand>
        <name>FAD</name>
        <dbReference type="ChEBI" id="CHEBI:57692"/>
    </ligand>
</feature>
<dbReference type="InterPro" id="IPR023753">
    <property type="entry name" value="FAD/NAD-binding_dom"/>
</dbReference>
<evidence type="ECO:0000313" key="15">
    <source>
        <dbReference type="Proteomes" id="UP000178953"/>
    </source>
</evidence>
<evidence type="ECO:0000313" key="14">
    <source>
        <dbReference type="EMBL" id="OFJ52291.1"/>
    </source>
</evidence>
<feature type="binding site" evidence="9">
    <location>
        <begin position="185"/>
        <end position="192"/>
    </location>
    <ligand>
        <name>NAD(+)</name>
        <dbReference type="ChEBI" id="CHEBI:57540"/>
    </ligand>
</feature>
<keyword evidence="3 9" id="KW-0274">FAD</keyword>
<evidence type="ECO:0000259" key="12">
    <source>
        <dbReference type="Pfam" id="PF02852"/>
    </source>
</evidence>
<evidence type="ECO:0000256" key="11">
    <source>
        <dbReference type="RuleBase" id="RU003691"/>
    </source>
</evidence>
<keyword evidence="15" id="KW-1185">Reference proteome</keyword>
<dbReference type="NCBIfam" id="NF005884">
    <property type="entry name" value="PRK07846.1"/>
    <property type="match status" value="1"/>
</dbReference>
<feature type="domain" description="FAD/NAD(P)-binding" evidence="13">
    <location>
        <begin position="7"/>
        <end position="328"/>
    </location>
</feature>
<dbReference type="InterPro" id="IPR004099">
    <property type="entry name" value="Pyr_nucl-diS_OxRdtase_dimer"/>
</dbReference>
<evidence type="ECO:0000259" key="13">
    <source>
        <dbReference type="Pfam" id="PF07992"/>
    </source>
</evidence>
<proteinExistence type="inferred from homology"/>
<feature type="domain" description="Pyridine nucleotide-disulphide oxidoreductase dimerisation" evidence="12">
    <location>
        <begin position="349"/>
        <end position="458"/>
    </location>
</feature>
<feature type="active site" description="Proton acceptor" evidence="8">
    <location>
        <position position="448"/>
    </location>
</feature>
<evidence type="ECO:0000256" key="2">
    <source>
        <dbReference type="ARBA" id="ARBA00022630"/>
    </source>
</evidence>
<dbReference type="Pfam" id="PF07992">
    <property type="entry name" value="Pyr_redox_2"/>
    <property type="match status" value="1"/>
</dbReference>
<keyword evidence="6" id="KW-1015">Disulfide bond</keyword>
<evidence type="ECO:0000256" key="9">
    <source>
        <dbReference type="PIRSR" id="PIRSR000350-3"/>
    </source>
</evidence>
<evidence type="ECO:0000256" key="1">
    <source>
        <dbReference type="ARBA" id="ARBA00007532"/>
    </source>
</evidence>
<dbReference type="Pfam" id="PF02852">
    <property type="entry name" value="Pyr_redox_dim"/>
    <property type="match status" value="1"/>
</dbReference>
<evidence type="ECO:0000256" key="8">
    <source>
        <dbReference type="PIRSR" id="PIRSR000350-2"/>
    </source>
</evidence>
<keyword evidence="7 11" id="KW-0676">Redox-active center</keyword>
<name>A0A1E8Q1Q2_9MYCO</name>
<evidence type="ECO:0000256" key="5">
    <source>
        <dbReference type="ARBA" id="ARBA00023002"/>
    </source>
</evidence>
<comment type="cofactor">
    <cofactor evidence="9">
        <name>FAD</name>
        <dbReference type="ChEBI" id="CHEBI:57692"/>
    </cofactor>
    <text evidence="9">Binds 1 FAD per subunit.</text>
</comment>
<dbReference type="Proteomes" id="UP000178953">
    <property type="component" value="Unassembled WGS sequence"/>
</dbReference>
<dbReference type="PIRSF" id="PIRSF000350">
    <property type="entry name" value="Mercury_reductase_MerA"/>
    <property type="match status" value="1"/>
</dbReference>
<dbReference type="AlphaFoldDB" id="A0A1E8Q1Q2"/>
<dbReference type="PRINTS" id="PR00368">
    <property type="entry name" value="FADPNR"/>
</dbReference>
<feature type="binding site" evidence="9">
    <location>
        <position position="51"/>
    </location>
    <ligand>
        <name>FAD</name>
        <dbReference type="ChEBI" id="CHEBI:57692"/>
    </ligand>
</feature>
<dbReference type="GO" id="GO:0000166">
    <property type="term" value="F:nucleotide binding"/>
    <property type="evidence" value="ECO:0007669"/>
    <property type="project" value="UniProtKB-KW"/>
</dbReference>
<dbReference type="EMBL" id="MCHX01000043">
    <property type="protein sequence ID" value="OFJ52291.1"/>
    <property type="molecule type" value="Genomic_DNA"/>
</dbReference>
<dbReference type="Gene3D" id="3.30.390.30">
    <property type="match status" value="1"/>
</dbReference>
<keyword evidence="2 11" id="KW-0285">Flavoprotein</keyword>
<dbReference type="InterPro" id="IPR001100">
    <property type="entry name" value="Pyr_nuc-diS_OxRdtase"/>
</dbReference>
<feature type="binding site" evidence="9">
    <location>
        <position position="272"/>
    </location>
    <ligand>
        <name>NAD(+)</name>
        <dbReference type="ChEBI" id="CHEBI:57540"/>
    </ligand>
</feature>
<evidence type="ECO:0000256" key="3">
    <source>
        <dbReference type="ARBA" id="ARBA00022827"/>
    </source>
</evidence>
<keyword evidence="9" id="KW-0520">NAD</keyword>